<dbReference type="RefSeq" id="XP_014168959.1">
    <property type="nucleotide sequence ID" value="XM_014313484.1"/>
</dbReference>
<evidence type="ECO:0000313" key="3">
    <source>
        <dbReference type="Proteomes" id="UP000007796"/>
    </source>
</evidence>
<feature type="region of interest" description="Disordered" evidence="1">
    <location>
        <begin position="84"/>
        <end position="128"/>
    </location>
</feature>
<dbReference type="Proteomes" id="UP000007796">
    <property type="component" value="Unassembled WGS sequence"/>
</dbReference>
<feature type="compositionally biased region" description="Low complexity" evidence="1">
    <location>
        <begin position="191"/>
        <end position="229"/>
    </location>
</feature>
<name>F0XSE0_GROCL</name>
<evidence type="ECO:0000256" key="1">
    <source>
        <dbReference type="SAM" id="MobiDB-lite"/>
    </source>
</evidence>
<dbReference type="eggNOG" id="ENOG502SH1E">
    <property type="taxonomic scope" value="Eukaryota"/>
</dbReference>
<proteinExistence type="predicted"/>
<reference evidence="2 3" key="1">
    <citation type="journal article" date="2011" name="Proc. Natl. Acad. Sci. U.S.A.">
        <title>Genome and transcriptome analyses of the mountain pine beetle-fungal symbiont Grosmannia clavigera, a lodgepole pine pathogen.</title>
        <authorList>
            <person name="DiGuistini S."/>
            <person name="Wang Y."/>
            <person name="Liao N.Y."/>
            <person name="Taylor G."/>
            <person name="Tanguay P."/>
            <person name="Feau N."/>
            <person name="Henrissat B."/>
            <person name="Chan S.K."/>
            <person name="Hesse-Orce U."/>
            <person name="Alamouti S.M."/>
            <person name="Tsui C.K.M."/>
            <person name="Docking R.T."/>
            <person name="Levasseur A."/>
            <person name="Haridas S."/>
            <person name="Robertson G."/>
            <person name="Birol I."/>
            <person name="Holt R.A."/>
            <person name="Marra M.A."/>
            <person name="Hamelin R.C."/>
            <person name="Hirst M."/>
            <person name="Jones S.J.M."/>
            <person name="Bohlmann J."/>
            <person name="Breuil C."/>
        </authorList>
    </citation>
    <scope>NUCLEOTIDE SEQUENCE [LARGE SCALE GENOMIC DNA]</scope>
    <source>
        <strain evidence="3">kw1407 / UAMH 11150</strain>
    </source>
</reference>
<dbReference type="GeneID" id="25981433"/>
<dbReference type="OrthoDB" id="5419666at2759"/>
<accession>F0XSE0</accession>
<dbReference type="HOGENOM" id="CLU_052682_0_0_1"/>
<feature type="region of interest" description="Disordered" evidence="1">
    <location>
        <begin position="21"/>
        <end position="41"/>
    </location>
</feature>
<dbReference type="AlphaFoldDB" id="F0XSE0"/>
<feature type="compositionally biased region" description="Polar residues" evidence="1">
    <location>
        <begin position="243"/>
        <end position="253"/>
    </location>
</feature>
<evidence type="ECO:0000313" key="2">
    <source>
        <dbReference type="EMBL" id="EFW99476.1"/>
    </source>
</evidence>
<feature type="region of interest" description="Disordered" evidence="1">
    <location>
        <begin position="158"/>
        <end position="277"/>
    </location>
</feature>
<keyword evidence="3" id="KW-1185">Reference proteome</keyword>
<dbReference type="EMBL" id="GL629990">
    <property type="protein sequence ID" value="EFW99476.1"/>
    <property type="molecule type" value="Genomic_DNA"/>
</dbReference>
<sequence length="356" mass="38076">MERSPSKMSIARAFTTRRVRQTLDLTNSNKSENVSDSLPQRSKAVKMFGGGGGSIRHKISAPVKLTHTTNPLSFQAPDIYRQVAKPSPARTVSSSSKASDDESDIVSTPATTPPTSPETSFPEDLRSMSPEPNHLSCYFVPPKAATVGEPVSDVTESTAASSAAAAPLIPHRAPSHTKKSYDGLTRHRSVSRMSEQSLRSLSLSSKGSFSFSRSSSTSTHTSTNSVSGSRASTVSHHAKPSSLHASTSSVSGFSTTPYASAPSPPISHKRDYSESNPFGHELAKVSELVEEFGKEKAPEQPVVAAPTPANPVIIEEERELVRLGCKKYSAEDYLCEIQGLVASFLGDSRPTTAMWI</sequence>
<feature type="compositionally biased region" description="Polar residues" evidence="1">
    <location>
        <begin position="23"/>
        <end position="40"/>
    </location>
</feature>
<organism evidence="3">
    <name type="scientific">Grosmannia clavigera (strain kw1407 / UAMH 11150)</name>
    <name type="common">Blue stain fungus</name>
    <name type="synonym">Graphiocladiella clavigera</name>
    <dbReference type="NCBI Taxonomy" id="655863"/>
    <lineage>
        <taxon>Eukaryota</taxon>
        <taxon>Fungi</taxon>
        <taxon>Dikarya</taxon>
        <taxon>Ascomycota</taxon>
        <taxon>Pezizomycotina</taxon>
        <taxon>Sordariomycetes</taxon>
        <taxon>Sordariomycetidae</taxon>
        <taxon>Ophiostomatales</taxon>
        <taxon>Ophiostomataceae</taxon>
        <taxon>Leptographium</taxon>
    </lineage>
</organism>
<dbReference type="InParanoid" id="F0XSE0"/>
<protein>
    <submittedName>
        <fullName evidence="2">Uncharacterized protein</fullName>
    </submittedName>
</protein>
<gene>
    <name evidence="2" type="ORF">CMQ_7844</name>
</gene>